<evidence type="ECO:0000259" key="2">
    <source>
        <dbReference type="Pfam" id="PF03537"/>
    </source>
</evidence>
<sequence>MKRILAVAALVPLAACSGPGGAAPVDAPAPPPLPESPVLDYQIGGASTPAEDVEVVIRDREDPPAEGVYSVCYVNGFQTQPQELAWWEAEHPGLLLRGGDGEYVVDGEWDEVLLDVSSPDNREDLAAIMAEWMAGCAADGYQGVELDNLDSWTRSEGLLTPGHAESYARLLTEAAHEAGLVAGQKNAAELIERAGGGPAAGFDFAVAEECGRYDECGVYLGAYPDRVLDVEYREQDMPAACEYVAEGVSVVLRDLDVTTPGDPAHVRGTCADFS</sequence>
<dbReference type="InterPro" id="IPR004352">
    <property type="entry name" value="GH114_TIM-barrel"/>
</dbReference>
<evidence type="ECO:0000313" key="3">
    <source>
        <dbReference type="EMBL" id="MDA0565069.1"/>
    </source>
</evidence>
<dbReference type="PANTHER" id="PTHR35273:SF2">
    <property type="entry name" value="ALPHA-GALACTOSIDASE"/>
    <property type="match status" value="1"/>
</dbReference>
<dbReference type="AlphaFoldDB" id="A0A9X3NJP2"/>
<dbReference type="RefSeq" id="WP_270072350.1">
    <property type="nucleotide sequence ID" value="NZ_JAJAQC010000017.1"/>
</dbReference>
<dbReference type="InterPro" id="IPR013785">
    <property type="entry name" value="Aldolase_TIM"/>
</dbReference>
<protein>
    <submittedName>
        <fullName evidence="3">Endo alpha-1,4 polygalactosaminidase</fullName>
    </submittedName>
</protein>
<organism evidence="3 4">
    <name type="scientific">Streptomonospora mangrovi</name>
    <dbReference type="NCBI Taxonomy" id="2883123"/>
    <lineage>
        <taxon>Bacteria</taxon>
        <taxon>Bacillati</taxon>
        <taxon>Actinomycetota</taxon>
        <taxon>Actinomycetes</taxon>
        <taxon>Streptosporangiales</taxon>
        <taxon>Nocardiopsidaceae</taxon>
        <taxon>Streptomonospora</taxon>
    </lineage>
</organism>
<comment type="caution">
    <text evidence="3">The sequence shown here is derived from an EMBL/GenBank/DDBJ whole genome shotgun (WGS) entry which is preliminary data.</text>
</comment>
<dbReference type="EMBL" id="JAJAQC010000017">
    <property type="protein sequence ID" value="MDA0565069.1"/>
    <property type="molecule type" value="Genomic_DNA"/>
</dbReference>
<feature type="domain" description="Glycoside-hydrolase family GH114 TIM-barrel" evidence="2">
    <location>
        <begin position="40"/>
        <end position="258"/>
    </location>
</feature>
<dbReference type="Proteomes" id="UP001140076">
    <property type="component" value="Unassembled WGS sequence"/>
</dbReference>
<accession>A0A9X3NJP2</accession>
<gene>
    <name evidence="3" type="ORF">LG943_12170</name>
</gene>
<keyword evidence="1" id="KW-0732">Signal</keyword>
<keyword evidence="4" id="KW-1185">Reference proteome</keyword>
<proteinExistence type="predicted"/>
<dbReference type="SUPFAM" id="SSF51445">
    <property type="entry name" value="(Trans)glycosidases"/>
    <property type="match status" value="1"/>
</dbReference>
<dbReference type="InterPro" id="IPR017853">
    <property type="entry name" value="GH"/>
</dbReference>
<feature type="signal peptide" evidence="1">
    <location>
        <begin position="1"/>
        <end position="22"/>
    </location>
</feature>
<dbReference type="PANTHER" id="PTHR35273">
    <property type="entry name" value="ALPHA-1,4 POLYGALACTOSAMINIDASE, PUTATIVE (AFU_ORTHOLOGUE AFUA_3G07890)-RELATED"/>
    <property type="match status" value="1"/>
</dbReference>
<feature type="chain" id="PRO_5040817043" evidence="1">
    <location>
        <begin position="23"/>
        <end position="274"/>
    </location>
</feature>
<evidence type="ECO:0000313" key="4">
    <source>
        <dbReference type="Proteomes" id="UP001140076"/>
    </source>
</evidence>
<dbReference type="Gene3D" id="3.20.20.70">
    <property type="entry name" value="Aldolase class I"/>
    <property type="match status" value="1"/>
</dbReference>
<evidence type="ECO:0000256" key="1">
    <source>
        <dbReference type="SAM" id="SignalP"/>
    </source>
</evidence>
<reference evidence="3" key="1">
    <citation type="submission" date="2021-10" db="EMBL/GenBank/DDBJ databases">
        <title>Streptomonospora sp. nov., isolated from mangrove soil.</title>
        <authorList>
            <person name="Chen X."/>
            <person name="Ge X."/>
            <person name="Liu W."/>
        </authorList>
    </citation>
    <scope>NUCLEOTIDE SEQUENCE</scope>
    <source>
        <strain evidence="3">S1-112</strain>
    </source>
</reference>
<name>A0A9X3NJP2_9ACTN</name>
<dbReference type="Pfam" id="PF03537">
    <property type="entry name" value="Glyco_hydro_114"/>
    <property type="match status" value="1"/>
</dbReference>